<dbReference type="EMBL" id="BNAV01000005">
    <property type="protein sequence ID" value="GHF63281.1"/>
    <property type="molecule type" value="Genomic_DNA"/>
</dbReference>
<reference evidence="1" key="2">
    <citation type="submission" date="2020-09" db="EMBL/GenBank/DDBJ databases">
        <authorList>
            <person name="Sun Q."/>
            <person name="Zhou Y."/>
        </authorList>
    </citation>
    <scope>NUCLEOTIDE SEQUENCE</scope>
    <source>
        <strain evidence="1">CGMCC 4.7679</strain>
    </source>
</reference>
<evidence type="ECO:0000313" key="2">
    <source>
        <dbReference type="Proteomes" id="UP000658656"/>
    </source>
</evidence>
<accession>A0A8H9J1C9</accession>
<name>A0A8H9J1C9_9PSEU</name>
<sequence length="79" mass="8337">MPFTVVVPGTGLPGISCGPDAELAFPPGKSPLAVFVEDEDSWARPPNAVARTTPLTASSTYPFRFERDEESRGGATSAR</sequence>
<dbReference type="AlphaFoldDB" id="A0A8H9J1C9"/>
<gene>
    <name evidence="1" type="ORF">GCM10017566_41120</name>
</gene>
<evidence type="ECO:0000313" key="1">
    <source>
        <dbReference type="EMBL" id="GHF63281.1"/>
    </source>
</evidence>
<proteinExistence type="predicted"/>
<organism evidence="1 2">
    <name type="scientific">Amycolatopsis bartoniae</name>
    <dbReference type="NCBI Taxonomy" id="941986"/>
    <lineage>
        <taxon>Bacteria</taxon>
        <taxon>Bacillati</taxon>
        <taxon>Actinomycetota</taxon>
        <taxon>Actinomycetes</taxon>
        <taxon>Pseudonocardiales</taxon>
        <taxon>Pseudonocardiaceae</taxon>
        <taxon>Amycolatopsis</taxon>
    </lineage>
</organism>
<comment type="caution">
    <text evidence="1">The sequence shown here is derived from an EMBL/GenBank/DDBJ whole genome shotgun (WGS) entry which is preliminary data.</text>
</comment>
<dbReference type="Proteomes" id="UP000658656">
    <property type="component" value="Unassembled WGS sequence"/>
</dbReference>
<protein>
    <submittedName>
        <fullName evidence="1">Uncharacterized protein</fullName>
    </submittedName>
</protein>
<reference evidence="1" key="1">
    <citation type="journal article" date="2014" name="Int. J. Syst. Evol. Microbiol.">
        <title>Complete genome sequence of Corynebacterium casei LMG S-19264T (=DSM 44701T), isolated from a smear-ripened cheese.</title>
        <authorList>
            <consortium name="US DOE Joint Genome Institute (JGI-PGF)"/>
            <person name="Walter F."/>
            <person name="Albersmeier A."/>
            <person name="Kalinowski J."/>
            <person name="Ruckert C."/>
        </authorList>
    </citation>
    <scope>NUCLEOTIDE SEQUENCE</scope>
    <source>
        <strain evidence="1">CGMCC 4.7679</strain>
    </source>
</reference>
<dbReference type="RefSeq" id="WP_145938137.1">
    <property type="nucleotide sequence ID" value="NZ_BNAV01000005.1"/>
</dbReference>
<keyword evidence="2" id="KW-1185">Reference proteome</keyword>
<dbReference type="OrthoDB" id="3637811at2"/>